<feature type="transmembrane region" description="Helical" evidence="6">
    <location>
        <begin position="12"/>
        <end position="31"/>
    </location>
</feature>
<dbReference type="CDD" id="cd16380">
    <property type="entry name" value="YitT_C"/>
    <property type="match status" value="1"/>
</dbReference>
<dbReference type="EMBL" id="CP048838">
    <property type="protein sequence ID" value="QJA02993.1"/>
    <property type="molecule type" value="Genomic_DNA"/>
</dbReference>
<evidence type="ECO:0000256" key="5">
    <source>
        <dbReference type="ARBA" id="ARBA00023136"/>
    </source>
</evidence>
<evidence type="ECO:0000256" key="3">
    <source>
        <dbReference type="ARBA" id="ARBA00022692"/>
    </source>
</evidence>
<comment type="subcellular location">
    <subcellularLocation>
        <location evidence="1">Cell membrane</location>
        <topology evidence="1">Multi-pass membrane protein</topology>
    </subcellularLocation>
</comment>
<dbReference type="RefSeq" id="WP_002608700.1">
    <property type="nucleotide sequence ID" value="NZ_AP025565.1"/>
</dbReference>
<dbReference type="Pfam" id="PF02588">
    <property type="entry name" value="YitT_membrane"/>
    <property type="match status" value="1"/>
</dbReference>
<evidence type="ECO:0000259" key="7">
    <source>
        <dbReference type="Pfam" id="PF10035"/>
    </source>
</evidence>
<dbReference type="InterPro" id="IPR051461">
    <property type="entry name" value="UPF0750_membrane"/>
</dbReference>
<dbReference type="EMBL" id="JAKTMA010000048">
    <property type="protein sequence ID" value="MCR0235048.1"/>
    <property type="molecule type" value="Genomic_DNA"/>
</dbReference>
<dbReference type="GeneID" id="61926132"/>
<dbReference type="EMBL" id="JQIF01000039">
    <property type="protein sequence ID" value="KGJ53535.1"/>
    <property type="molecule type" value="Genomic_DNA"/>
</dbReference>
<dbReference type="PANTHER" id="PTHR33545:SF5">
    <property type="entry name" value="UPF0750 MEMBRANE PROTEIN YITT"/>
    <property type="match status" value="1"/>
</dbReference>
<reference evidence="10 12" key="2">
    <citation type="submission" date="2020-02" db="EMBL/GenBank/DDBJ databases">
        <authorList>
            <person name="Kociolek L.K."/>
            <person name="Ozer E.A."/>
        </authorList>
    </citation>
    <scope>NUCLEOTIDE SEQUENCE [LARGE SCALE GENOMIC DNA]</scope>
    <source>
        <strain evidence="10 12">ATCC 14501</strain>
    </source>
</reference>
<keyword evidence="4 6" id="KW-1133">Transmembrane helix</keyword>
<feature type="transmembrane region" description="Helical" evidence="6">
    <location>
        <begin position="112"/>
        <end position="134"/>
    </location>
</feature>
<feature type="domain" description="DUF2179" evidence="7">
    <location>
        <begin position="225"/>
        <end position="279"/>
    </location>
</feature>
<sequence>MRLKPSVRDLITVGCVIIGSLLCAININTFINAGGLFPGGFTGLTVFIQRCAEKYMNLQVPYSAVNFALNAIPAYIGYKTVGKKFTLYSCVMIVLTGVFVEILPVTNITEDILLITIFGGILQGVALGIALRGNASSGGTDFIAMWISQRTNQPAWNYILAMNAVMLVAAGYLFGWNAALYSIIFQFCSTQVINFVHTRYKRMTLFIVTSNPDIVIEEIQNSTHHGVTRLEGIGTYYGRPRTMLYTVVDSQNVKGLVTRIREIDQTSFVNVTKTESVEGKFYQRPIE</sequence>
<dbReference type="PANTHER" id="PTHR33545">
    <property type="entry name" value="UPF0750 MEMBRANE PROTEIN YITT-RELATED"/>
    <property type="match status" value="1"/>
</dbReference>
<dbReference type="Pfam" id="PF10035">
    <property type="entry name" value="DUF2179"/>
    <property type="match status" value="1"/>
</dbReference>
<keyword evidence="5 6" id="KW-0472">Membrane</keyword>
<feature type="transmembrane region" description="Helical" evidence="6">
    <location>
        <begin position="179"/>
        <end position="196"/>
    </location>
</feature>
<evidence type="ECO:0000313" key="9">
    <source>
        <dbReference type="EMBL" id="MCR0235048.1"/>
    </source>
</evidence>
<evidence type="ECO:0000256" key="2">
    <source>
        <dbReference type="ARBA" id="ARBA00022475"/>
    </source>
</evidence>
<dbReference type="Gene3D" id="3.30.70.120">
    <property type="match status" value="1"/>
</dbReference>
<gene>
    <name evidence="8" type="ORF">CIAN88_08965</name>
    <name evidence="10" type="ORF">G4D54_11305</name>
    <name evidence="9" type="ORF">MKC95_19970</name>
</gene>
<proteinExistence type="predicted"/>
<dbReference type="PIRSF" id="PIRSF006483">
    <property type="entry name" value="Membrane_protein_YitT"/>
    <property type="match status" value="1"/>
</dbReference>
<dbReference type="InterPro" id="IPR003740">
    <property type="entry name" value="YitT"/>
</dbReference>
<keyword evidence="2" id="KW-1003">Cell membrane</keyword>
<reference evidence="9" key="3">
    <citation type="journal article" date="2022" name="Clin. Infect. Dis.">
        <title>Association between Clostridium innocuum and antibiotic-associated diarrhea in adults and children: A cross-sectional study and comparative genomics analysis.</title>
        <authorList>
            <person name="Cherny K.E."/>
            <person name="Muscat E.B."/>
            <person name="Balaji A."/>
            <person name="Mukherjee J."/>
            <person name="Ozer E.A."/>
            <person name="Angarone M.P."/>
            <person name="Hauser A.R."/>
            <person name="Sichel J.S."/>
            <person name="Amponsah E."/>
            <person name="Kociolek L.K."/>
        </authorList>
    </citation>
    <scope>NUCLEOTIDE SEQUENCE</scope>
    <source>
        <strain evidence="9">NU1-AC-029v</strain>
    </source>
</reference>
<evidence type="ECO:0000256" key="1">
    <source>
        <dbReference type="ARBA" id="ARBA00004651"/>
    </source>
</evidence>
<keyword evidence="3 6" id="KW-0812">Transmembrane</keyword>
<dbReference type="Proteomes" id="UP000503330">
    <property type="component" value="Chromosome"/>
</dbReference>
<dbReference type="Proteomes" id="UP001203972">
    <property type="component" value="Unassembled WGS sequence"/>
</dbReference>
<accession>A0A099I741</accession>
<protein>
    <submittedName>
        <fullName evidence="8">Membrane protein</fullName>
    </submittedName>
    <submittedName>
        <fullName evidence="9">YitT family protein</fullName>
    </submittedName>
</protein>
<feature type="transmembrane region" description="Helical" evidence="6">
    <location>
        <begin position="60"/>
        <end position="78"/>
    </location>
</feature>
<evidence type="ECO:0000313" key="10">
    <source>
        <dbReference type="EMBL" id="QJA02993.1"/>
    </source>
</evidence>
<dbReference type="Proteomes" id="UP000030008">
    <property type="component" value="Unassembled WGS sequence"/>
</dbReference>
<evidence type="ECO:0000256" key="6">
    <source>
        <dbReference type="SAM" id="Phobius"/>
    </source>
</evidence>
<organism evidence="8 11">
    <name type="scientific">Clostridium innocuum</name>
    <dbReference type="NCBI Taxonomy" id="1522"/>
    <lineage>
        <taxon>Bacteria</taxon>
        <taxon>Bacillati</taxon>
        <taxon>Bacillota</taxon>
        <taxon>Clostridia</taxon>
        <taxon>Eubacteriales</taxon>
        <taxon>Clostridiaceae</taxon>
        <taxon>Clostridium</taxon>
    </lineage>
</organism>
<dbReference type="InterPro" id="IPR015867">
    <property type="entry name" value="N-reg_PII/ATP_PRibTrfase_C"/>
</dbReference>
<evidence type="ECO:0000256" key="4">
    <source>
        <dbReference type="ARBA" id="ARBA00022989"/>
    </source>
</evidence>
<dbReference type="AlphaFoldDB" id="A0A099I741"/>
<dbReference type="InterPro" id="IPR019264">
    <property type="entry name" value="DUF2179"/>
</dbReference>
<dbReference type="GO" id="GO:0005886">
    <property type="term" value="C:plasma membrane"/>
    <property type="evidence" value="ECO:0007669"/>
    <property type="project" value="UniProtKB-SubCell"/>
</dbReference>
<evidence type="ECO:0000313" key="12">
    <source>
        <dbReference type="Proteomes" id="UP000503330"/>
    </source>
</evidence>
<name>A0A099I741_CLOIN</name>
<feature type="transmembrane region" description="Helical" evidence="6">
    <location>
        <begin position="85"/>
        <end position="106"/>
    </location>
</feature>
<evidence type="ECO:0000313" key="8">
    <source>
        <dbReference type="EMBL" id="KGJ53535.1"/>
    </source>
</evidence>
<reference evidence="8 11" key="1">
    <citation type="submission" date="2014-08" db="EMBL/GenBank/DDBJ databases">
        <title>Clostridium innocuum, an unnegligible vancomycin-resistant pathogen causing extra-intestinal infections.</title>
        <authorList>
            <person name="Feng Y."/>
            <person name="Chiu C.-H."/>
        </authorList>
    </citation>
    <scope>NUCLEOTIDE SEQUENCE [LARGE SCALE GENOMIC DNA]</scope>
    <source>
        <strain evidence="8 11">AN88</strain>
    </source>
</reference>
<feature type="transmembrane region" description="Helical" evidence="6">
    <location>
        <begin position="155"/>
        <end position="173"/>
    </location>
</feature>
<evidence type="ECO:0000313" key="11">
    <source>
        <dbReference type="Proteomes" id="UP000030008"/>
    </source>
</evidence>